<protein>
    <submittedName>
        <fullName evidence="3">Peroxisomal N(1)-acetyl-spermine/spermidine oxidase</fullName>
    </submittedName>
</protein>
<dbReference type="Gene3D" id="3.90.660.10">
    <property type="match status" value="1"/>
</dbReference>
<feature type="domain" description="Amine oxidase" evidence="2">
    <location>
        <begin position="33"/>
        <end position="498"/>
    </location>
</feature>
<feature type="chain" id="PRO_5005831014" evidence="1">
    <location>
        <begin position="18"/>
        <end position="514"/>
    </location>
</feature>
<dbReference type="SUPFAM" id="SSF51905">
    <property type="entry name" value="FAD/NAD(P)-binding domain"/>
    <property type="match status" value="1"/>
</dbReference>
<sequence>MLYYMIFLFCLISGTISEDTKSPRIVIVGAGASGIAAAAKLLENDFQNLIILEAENRIGGRVNTVKFETRLTDSFTFVDEYAVDLGAQWIHGEKGNVAYELVAPLNITDHSKPMNDEVYTSTGELIDTRITKNITDTYLTYFDTTAGFTGDKCQRSVGECIEHKLKDCFKQFPELNETLQEQLLWLFNMMQIGFDPADSWYDIAAKAYSEYNICEGDQAMNWRDRGYGTILDILMKKFPNPEEELPVLNKTILNAEVTKVDYSSEDNSVKVTTLDGKEYIADHVIMTPSLGVLKAQYETLFNPPLPELKIKAIKGLGFGNACKIFLAFNDTWFNAKKTNNAGFRILWTKEEREKLDSNPKTRWMPYALGFFFVEHKPRLLYVWVSGKGARLIDDVTDEEIFDQTVQMLNNMLSKDYNVTRPTAMIRSKWYQNKHFRGTYSFQSIETIKTNSSALQLSEPIIKMGKPVILFGGEATNKHYYSTVHGAIGSGWREAERLISLYDKINSTNKNPMTK</sequence>
<dbReference type="InterPro" id="IPR036188">
    <property type="entry name" value="FAD/NAD-bd_sf"/>
</dbReference>
<dbReference type="Pfam" id="PF01593">
    <property type="entry name" value="Amino_oxidase"/>
    <property type="match status" value="1"/>
</dbReference>
<feature type="signal peptide" evidence="1">
    <location>
        <begin position="1"/>
        <end position="17"/>
    </location>
</feature>
<dbReference type="GO" id="GO:0046592">
    <property type="term" value="F:polyamine oxidase activity"/>
    <property type="evidence" value="ECO:0007669"/>
    <property type="project" value="TreeGrafter"/>
</dbReference>
<dbReference type="PANTHER" id="PTHR10742">
    <property type="entry name" value="FLAVIN MONOAMINE OXIDASE"/>
    <property type="match status" value="1"/>
</dbReference>
<accession>A0A0M8ZYT1</accession>
<proteinExistence type="predicted"/>
<organism evidence="3 4">
    <name type="scientific">Melipona quadrifasciata</name>
    <dbReference type="NCBI Taxonomy" id="166423"/>
    <lineage>
        <taxon>Eukaryota</taxon>
        <taxon>Metazoa</taxon>
        <taxon>Ecdysozoa</taxon>
        <taxon>Arthropoda</taxon>
        <taxon>Hexapoda</taxon>
        <taxon>Insecta</taxon>
        <taxon>Pterygota</taxon>
        <taxon>Neoptera</taxon>
        <taxon>Endopterygota</taxon>
        <taxon>Hymenoptera</taxon>
        <taxon>Apocrita</taxon>
        <taxon>Aculeata</taxon>
        <taxon>Apoidea</taxon>
        <taxon>Anthophila</taxon>
        <taxon>Apidae</taxon>
        <taxon>Melipona</taxon>
    </lineage>
</organism>
<keyword evidence="1" id="KW-0732">Signal</keyword>
<dbReference type="EMBL" id="KQ435821">
    <property type="protein sequence ID" value="KOX72339.1"/>
    <property type="molecule type" value="Genomic_DNA"/>
</dbReference>
<dbReference type="SUPFAM" id="SSF54373">
    <property type="entry name" value="FAD-linked reductases, C-terminal domain"/>
    <property type="match status" value="1"/>
</dbReference>
<reference evidence="3 4" key="1">
    <citation type="submission" date="2015-07" db="EMBL/GenBank/DDBJ databases">
        <title>The genome of Melipona quadrifasciata.</title>
        <authorList>
            <person name="Pan H."/>
            <person name="Kapheim K."/>
        </authorList>
    </citation>
    <scope>NUCLEOTIDE SEQUENCE [LARGE SCALE GENOMIC DNA]</scope>
    <source>
        <strain evidence="3">0111107301</strain>
        <tissue evidence="3">Whole body</tissue>
    </source>
</reference>
<dbReference type="Gene3D" id="3.50.50.60">
    <property type="entry name" value="FAD/NAD(P)-binding domain"/>
    <property type="match status" value="1"/>
</dbReference>
<dbReference type="InterPro" id="IPR002937">
    <property type="entry name" value="Amino_oxidase"/>
</dbReference>
<name>A0A0M8ZYT1_9HYME</name>
<gene>
    <name evidence="3" type="ORF">WN51_01438</name>
</gene>
<dbReference type="Proteomes" id="UP000053105">
    <property type="component" value="Unassembled WGS sequence"/>
</dbReference>
<dbReference type="OrthoDB" id="5046242at2759"/>
<evidence type="ECO:0000313" key="4">
    <source>
        <dbReference type="Proteomes" id="UP000053105"/>
    </source>
</evidence>
<evidence type="ECO:0000256" key="1">
    <source>
        <dbReference type="SAM" id="SignalP"/>
    </source>
</evidence>
<evidence type="ECO:0000313" key="3">
    <source>
        <dbReference type="EMBL" id="KOX72339.1"/>
    </source>
</evidence>
<dbReference type="STRING" id="166423.A0A0M8ZYT1"/>
<keyword evidence="4" id="KW-1185">Reference proteome</keyword>
<dbReference type="AlphaFoldDB" id="A0A0M8ZYT1"/>
<dbReference type="InterPro" id="IPR050281">
    <property type="entry name" value="Flavin_monoamine_oxidase"/>
</dbReference>
<dbReference type="PANTHER" id="PTHR10742:SF398">
    <property type="entry name" value="AMINE OXIDASE DOMAIN-CONTAINING PROTEIN-RELATED"/>
    <property type="match status" value="1"/>
</dbReference>
<evidence type="ECO:0000259" key="2">
    <source>
        <dbReference type="Pfam" id="PF01593"/>
    </source>
</evidence>